<evidence type="ECO:0000313" key="5">
    <source>
        <dbReference type="EMBL" id="KAK7870613.1"/>
    </source>
</evidence>
<evidence type="ECO:0000259" key="3">
    <source>
        <dbReference type="Pfam" id="PF08164"/>
    </source>
</evidence>
<reference evidence="5 6" key="1">
    <citation type="submission" date="2024-03" db="EMBL/GenBank/DDBJ databases">
        <title>The genome assembly and annotation of the cricket Gryllus longicercus Weissman &amp; Gray.</title>
        <authorList>
            <person name="Szrajer S."/>
            <person name="Gray D."/>
            <person name="Ylla G."/>
        </authorList>
    </citation>
    <scope>NUCLEOTIDE SEQUENCE [LARGE SCALE GENOMIC DNA]</scope>
    <source>
        <strain evidence="5">DAG 2021-001</strain>
        <tissue evidence="5">Whole body minus gut</tissue>
    </source>
</reference>
<evidence type="ECO:0000313" key="6">
    <source>
        <dbReference type="Proteomes" id="UP001378592"/>
    </source>
</evidence>
<sequence>MSSKRKSTLDQIAEFLQPAPEIGSDDEFDFDTRAKVIEEFEDEFSGDEKLHRPILKQSAALDDDPRYTGKKISRRDVGVAEDSEIESSEEPEPVLLQHPESSDSEEFKSAGEEVEDNKDESNEELGGDSDENSDMEDYESADNDEYSIMNSKNSEAMEEDDDEEEGDETFQHVSSAKNVESEIEKGKAVRSQLNLWDNLLECRIHMQKCLIPANRFPKYYKIEQFKQEGGQQFASEMKKTTRNVRKLLDKLVDLQETLIKNYSETKKLGQKTKKGKSVSDEEIPSDSDVDGEGGGGGDDDDDDDESLKAEPTKKKRRHCEDYEDVLNSVHKQYLEFRDATIQKWNDRTRLITGKASSRDFSAFEQSTLQQIRHVLSNRTRLLQRTRVPRTVGQILGEPEHSENLQPDHDPEIFDDSDFYHQLLRELIERRSDDSTDANTLGRRWAALQKLRTKMKRKVDTRATKGRRLRYDPHQKLVGFMAPVESSTMWNDKAVNELYNSLFGKKV</sequence>
<dbReference type="EMBL" id="JAZDUA010000055">
    <property type="protein sequence ID" value="KAK7870613.1"/>
    <property type="molecule type" value="Genomic_DNA"/>
</dbReference>
<comment type="caution">
    <text evidence="5">The sequence shown here is derived from an EMBL/GenBank/DDBJ whole genome shotgun (WGS) entry which is preliminary data.</text>
</comment>
<dbReference type="InterPro" id="IPR039223">
    <property type="entry name" value="AATF/Bfr2"/>
</dbReference>
<dbReference type="GO" id="GO:0006357">
    <property type="term" value="P:regulation of transcription by RNA polymerase II"/>
    <property type="evidence" value="ECO:0007669"/>
    <property type="project" value="TreeGrafter"/>
</dbReference>
<feature type="compositionally biased region" description="Acidic residues" evidence="2">
    <location>
        <begin position="79"/>
        <end position="92"/>
    </location>
</feature>
<feature type="compositionally biased region" description="Acidic residues" evidence="2">
    <location>
        <begin position="280"/>
        <end position="305"/>
    </location>
</feature>
<proteinExistence type="inferred from homology"/>
<feature type="region of interest" description="Disordered" evidence="2">
    <location>
        <begin position="43"/>
        <end position="178"/>
    </location>
</feature>
<name>A0AAN9Z705_9ORTH</name>
<dbReference type="Pfam" id="PF08164">
    <property type="entry name" value="TRAUB"/>
    <property type="match status" value="1"/>
</dbReference>
<dbReference type="InterPro" id="IPR025160">
    <property type="entry name" value="AATF"/>
</dbReference>
<dbReference type="AlphaFoldDB" id="A0AAN9Z705"/>
<dbReference type="PANTHER" id="PTHR15565">
    <property type="entry name" value="AATF PROTEIN APOPTOSIS ANTAGONIZING TRANSCRIPTION FACTOR"/>
    <property type="match status" value="1"/>
</dbReference>
<dbReference type="GO" id="GO:0005730">
    <property type="term" value="C:nucleolus"/>
    <property type="evidence" value="ECO:0007669"/>
    <property type="project" value="TreeGrafter"/>
</dbReference>
<dbReference type="Pfam" id="PF13339">
    <property type="entry name" value="AATF-Che1"/>
    <property type="match status" value="1"/>
</dbReference>
<accession>A0AAN9Z705</accession>
<organism evidence="5 6">
    <name type="scientific">Gryllus longicercus</name>
    <dbReference type="NCBI Taxonomy" id="2509291"/>
    <lineage>
        <taxon>Eukaryota</taxon>
        <taxon>Metazoa</taxon>
        <taxon>Ecdysozoa</taxon>
        <taxon>Arthropoda</taxon>
        <taxon>Hexapoda</taxon>
        <taxon>Insecta</taxon>
        <taxon>Pterygota</taxon>
        <taxon>Neoptera</taxon>
        <taxon>Polyneoptera</taxon>
        <taxon>Orthoptera</taxon>
        <taxon>Ensifera</taxon>
        <taxon>Gryllidea</taxon>
        <taxon>Grylloidea</taxon>
        <taxon>Gryllidae</taxon>
        <taxon>Gryllinae</taxon>
        <taxon>Gryllus</taxon>
    </lineage>
</organism>
<dbReference type="PANTHER" id="PTHR15565:SF0">
    <property type="entry name" value="PROTEIN AATF"/>
    <property type="match status" value="1"/>
</dbReference>
<evidence type="ECO:0000256" key="2">
    <source>
        <dbReference type="SAM" id="MobiDB-lite"/>
    </source>
</evidence>
<dbReference type="Proteomes" id="UP001378592">
    <property type="component" value="Unassembled WGS sequence"/>
</dbReference>
<gene>
    <name evidence="5" type="ORF">R5R35_009112</name>
</gene>
<evidence type="ECO:0000259" key="4">
    <source>
        <dbReference type="Pfam" id="PF13339"/>
    </source>
</evidence>
<feature type="compositionally biased region" description="Acidic residues" evidence="2">
    <location>
        <begin position="156"/>
        <end position="168"/>
    </location>
</feature>
<feature type="region of interest" description="Disordered" evidence="2">
    <location>
        <begin position="269"/>
        <end position="319"/>
    </location>
</feature>
<feature type="region of interest" description="Disordered" evidence="2">
    <location>
        <begin position="1"/>
        <end position="27"/>
    </location>
</feature>
<keyword evidence="6" id="KW-1185">Reference proteome</keyword>
<protein>
    <recommendedName>
        <fullName evidence="7">Protein AATF</fullName>
    </recommendedName>
</protein>
<comment type="similarity">
    <text evidence="1">Belongs to the AATF family.</text>
</comment>
<evidence type="ECO:0000256" key="1">
    <source>
        <dbReference type="ARBA" id="ARBA00008966"/>
    </source>
</evidence>
<feature type="compositionally biased region" description="Acidic residues" evidence="2">
    <location>
        <begin position="112"/>
        <end position="145"/>
    </location>
</feature>
<feature type="domain" description="Apoptosis-antagonizing transcription factor C-terminal" evidence="3">
    <location>
        <begin position="419"/>
        <end position="502"/>
    </location>
</feature>
<evidence type="ECO:0008006" key="7">
    <source>
        <dbReference type="Google" id="ProtNLM"/>
    </source>
</evidence>
<dbReference type="InterPro" id="IPR012617">
    <property type="entry name" value="AATF_C"/>
</dbReference>
<feature type="domain" description="AATF leucine zipper-containing" evidence="4">
    <location>
        <begin position="182"/>
        <end position="347"/>
    </location>
</feature>